<gene>
    <name evidence="2" type="ORF">ACED38_19670</name>
</gene>
<sequence length="164" mass="17831">MNNQTSIYQPADLNEQLMSEKTKKNAKVTNPKTGNLSFGKIPENKNGIPSGEIYLKLGLIGHGHNRAGAFGARHIWEKHHVDLCIATQENTAQVIADILEEGVNVLVNFQNKNNKRPVVLNTKIGRVALEPETKNGTTSYSIVSAYGNKNAPGTVIGTLKSPTE</sequence>
<keyword evidence="3" id="KW-1185">Reference proteome</keyword>
<dbReference type="Proteomes" id="UP001569153">
    <property type="component" value="Unassembled WGS sequence"/>
</dbReference>
<name>A0ABV4MC13_9VIBR</name>
<evidence type="ECO:0000256" key="1">
    <source>
        <dbReference type="SAM" id="MobiDB-lite"/>
    </source>
</evidence>
<comment type="caution">
    <text evidence="2">The sequence shown here is derived from an EMBL/GenBank/DDBJ whole genome shotgun (WGS) entry which is preliminary data.</text>
</comment>
<dbReference type="EMBL" id="JBGOOT010000078">
    <property type="protein sequence ID" value="MEZ8197070.1"/>
    <property type="molecule type" value="Genomic_DNA"/>
</dbReference>
<dbReference type="RefSeq" id="WP_371731254.1">
    <property type="nucleotide sequence ID" value="NZ_JBGOOT010000078.1"/>
</dbReference>
<reference evidence="2 3" key="1">
    <citation type="submission" date="2024-06" db="EMBL/GenBank/DDBJ databases">
        <authorList>
            <person name="Steensen K."/>
            <person name="Seneca J."/>
            <person name="Bartlau N."/>
            <person name="Yu A.X."/>
            <person name="Polz M.F."/>
        </authorList>
    </citation>
    <scope>NUCLEOTIDE SEQUENCE [LARGE SCALE GENOMIC DNA]</scope>
    <source>
        <strain evidence="2 3">FF146</strain>
    </source>
</reference>
<accession>A0ABV4MC13</accession>
<evidence type="ECO:0000313" key="2">
    <source>
        <dbReference type="EMBL" id="MEZ8197070.1"/>
    </source>
</evidence>
<organism evidence="2 3">
    <name type="scientific">Vibrio cortegadensis</name>
    <dbReference type="NCBI Taxonomy" id="1328770"/>
    <lineage>
        <taxon>Bacteria</taxon>
        <taxon>Pseudomonadati</taxon>
        <taxon>Pseudomonadota</taxon>
        <taxon>Gammaproteobacteria</taxon>
        <taxon>Vibrionales</taxon>
        <taxon>Vibrionaceae</taxon>
        <taxon>Vibrio</taxon>
    </lineage>
</organism>
<feature type="compositionally biased region" description="Polar residues" evidence="1">
    <location>
        <begin position="27"/>
        <end position="36"/>
    </location>
</feature>
<feature type="region of interest" description="Disordered" evidence="1">
    <location>
        <begin position="21"/>
        <end position="41"/>
    </location>
</feature>
<protein>
    <submittedName>
        <fullName evidence="2">Uncharacterized protein</fullName>
    </submittedName>
</protein>
<evidence type="ECO:0000313" key="3">
    <source>
        <dbReference type="Proteomes" id="UP001569153"/>
    </source>
</evidence>
<proteinExistence type="predicted"/>